<dbReference type="GO" id="GO:0051287">
    <property type="term" value="F:NAD binding"/>
    <property type="evidence" value="ECO:0007669"/>
    <property type="project" value="InterPro"/>
</dbReference>
<dbReference type="EMBL" id="JACIVI010000001">
    <property type="protein sequence ID" value="MBB1161284.1"/>
    <property type="molecule type" value="Genomic_DNA"/>
</dbReference>
<evidence type="ECO:0000313" key="8">
    <source>
        <dbReference type="Proteomes" id="UP000586093"/>
    </source>
</evidence>
<sequence>MAAFPPPSRPRVLITRRIFPDLQARLAEHFELLDNPDDTLWSAAELRARLAGCVGLMCTAGERVDAALLDAHPQLRVVSNIAVGLNNIDLHACAARGVLVTHTPDVLNETTADLGFALLLAAARKLSEAERYLRRGEWTKWAIDQFAGADVHGSTLGILGMGRIGQAVARRGALGFGMKVVYHNRSRLPVETEQALGARWVTKDGLLAEADHLVLVLPYTPASHHIIGAAELAAMKPGATLVNIARGGIVDDAALARALEAGTIGAAGLDVYENEPALHPALLSAPNLVLTPHIGSGSLATRRAMVGLAVDNLVAALDCGPDAGRPPAPAPKPAPV</sequence>
<dbReference type="SUPFAM" id="SSF52283">
    <property type="entry name" value="Formate/glycerate dehydrogenase catalytic domain-like"/>
    <property type="match status" value="1"/>
</dbReference>
<dbReference type="InterPro" id="IPR029752">
    <property type="entry name" value="D-isomer_DH_CS1"/>
</dbReference>
<dbReference type="GO" id="GO:0016618">
    <property type="term" value="F:hydroxypyruvate reductase [NAD(P)H] activity"/>
    <property type="evidence" value="ECO:0007669"/>
    <property type="project" value="TreeGrafter"/>
</dbReference>
<dbReference type="InterPro" id="IPR006140">
    <property type="entry name" value="D-isomer_DH_NAD-bd"/>
</dbReference>
<dbReference type="GO" id="GO:0005829">
    <property type="term" value="C:cytosol"/>
    <property type="evidence" value="ECO:0007669"/>
    <property type="project" value="TreeGrafter"/>
</dbReference>
<feature type="domain" description="D-isomer specific 2-hydroxyacid dehydrogenase catalytic" evidence="5">
    <location>
        <begin position="12"/>
        <end position="321"/>
    </location>
</feature>
<dbReference type="RefSeq" id="WP_182661942.1">
    <property type="nucleotide sequence ID" value="NZ_JACIVI010000001.1"/>
</dbReference>
<organism evidence="7 8">
    <name type="scientific">Aquariibacter albus</name>
    <dbReference type="NCBI Taxonomy" id="2759899"/>
    <lineage>
        <taxon>Bacteria</taxon>
        <taxon>Pseudomonadati</taxon>
        <taxon>Pseudomonadota</taxon>
        <taxon>Betaproteobacteria</taxon>
        <taxon>Burkholderiales</taxon>
        <taxon>Sphaerotilaceae</taxon>
        <taxon>Aquariibacter</taxon>
    </lineage>
</organism>
<dbReference type="CDD" id="cd05301">
    <property type="entry name" value="GDH"/>
    <property type="match status" value="1"/>
</dbReference>
<protein>
    <submittedName>
        <fullName evidence="7">D-glycerate dehydrogenase</fullName>
    </submittedName>
</protein>
<evidence type="ECO:0000259" key="5">
    <source>
        <dbReference type="Pfam" id="PF00389"/>
    </source>
</evidence>
<evidence type="ECO:0000313" key="7">
    <source>
        <dbReference type="EMBL" id="MBB1161284.1"/>
    </source>
</evidence>
<evidence type="ECO:0000256" key="1">
    <source>
        <dbReference type="ARBA" id="ARBA00005854"/>
    </source>
</evidence>
<dbReference type="Pfam" id="PF02826">
    <property type="entry name" value="2-Hacid_dh_C"/>
    <property type="match status" value="1"/>
</dbReference>
<feature type="domain" description="D-isomer specific 2-hydroxyacid dehydrogenase NAD-binding" evidence="6">
    <location>
        <begin position="116"/>
        <end position="295"/>
    </location>
</feature>
<dbReference type="InterPro" id="IPR036291">
    <property type="entry name" value="NAD(P)-bd_dom_sf"/>
</dbReference>
<dbReference type="SUPFAM" id="SSF51735">
    <property type="entry name" value="NAD(P)-binding Rossmann-fold domains"/>
    <property type="match status" value="1"/>
</dbReference>
<dbReference type="InterPro" id="IPR050223">
    <property type="entry name" value="D-isomer_2-hydroxyacid_DH"/>
</dbReference>
<comment type="similarity">
    <text evidence="1 4">Belongs to the D-isomer specific 2-hydroxyacid dehydrogenase family.</text>
</comment>
<keyword evidence="8" id="KW-1185">Reference proteome</keyword>
<evidence type="ECO:0000256" key="4">
    <source>
        <dbReference type="RuleBase" id="RU003719"/>
    </source>
</evidence>
<evidence type="ECO:0000259" key="6">
    <source>
        <dbReference type="Pfam" id="PF02826"/>
    </source>
</evidence>
<evidence type="ECO:0000256" key="2">
    <source>
        <dbReference type="ARBA" id="ARBA00023002"/>
    </source>
</evidence>
<dbReference type="GO" id="GO:0030267">
    <property type="term" value="F:glyoxylate reductase (NADPH) activity"/>
    <property type="evidence" value="ECO:0007669"/>
    <property type="project" value="TreeGrafter"/>
</dbReference>
<evidence type="ECO:0000256" key="3">
    <source>
        <dbReference type="ARBA" id="ARBA00023027"/>
    </source>
</evidence>
<reference evidence="7 8" key="1">
    <citation type="submission" date="2020-08" db="EMBL/GenBank/DDBJ databases">
        <title>Aquariorum lacteus gen. nov., sp. nov., a new member of the family Comamonadaceae, isolated from freshwater aquarium.</title>
        <authorList>
            <person name="Chun S.-J."/>
        </authorList>
    </citation>
    <scope>NUCLEOTIDE SEQUENCE [LARGE SCALE GENOMIC DNA]</scope>
    <source>
        <strain evidence="7 8">SJAQ100</strain>
    </source>
</reference>
<keyword evidence="3" id="KW-0520">NAD</keyword>
<name>A0A839HTL3_9BURK</name>
<dbReference type="PANTHER" id="PTHR10996:SF283">
    <property type="entry name" value="GLYOXYLATE_HYDROXYPYRUVATE REDUCTASE B"/>
    <property type="match status" value="1"/>
</dbReference>
<dbReference type="FunFam" id="3.40.50.720:FF:000203">
    <property type="entry name" value="D-3-phosphoglycerate dehydrogenase (SerA)"/>
    <property type="match status" value="1"/>
</dbReference>
<dbReference type="Proteomes" id="UP000586093">
    <property type="component" value="Unassembled WGS sequence"/>
</dbReference>
<dbReference type="PROSITE" id="PS00065">
    <property type="entry name" value="D_2_HYDROXYACID_DH_1"/>
    <property type="match status" value="1"/>
</dbReference>
<dbReference type="Pfam" id="PF00389">
    <property type="entry name" value="2-Hacid_dh"/>
    <property type="match status" value="1"/>
</dbReference>
<dbReference type="AlphaFoldDB" id="A0A839HTL3"/>
<dbReference type="Gene3D" id="3.40.50.720">
    <property type="entry name" value="NAD(P)-binding Rossmann-like Domain"/>
    <property type="match status" value="2"/>
</dbReference>
<proteinExistence type="inferred from homology"/>
<gene>
    <name evidence="7" type="ORF">H4F90_04730</name>
</gene>
<comment type="caution">
    <text evidence="7">The sequence shown here is derived from an EMBL/GenBank/DDBJ whole genome shotgun (WGS) entry which is preliminary data.</text>
</comment>
<dbReference type="PANTHER" id="PTHR10996">
    <property type="entry name" value="2-HYDROXYACID DEHYDROGENASE-RELATED"/>
    <property type="match status" value="1"/>
</dbReference>
<accession>A0A839HTL3</accession>
<dbReference type="InterPro" id="IPR006139">
    <property type="entry name" value="D-isomer_2_OHA_DH_cat_dom"/>
</dbReference>
<keyword evidence="2 4" id="KW-0560">Oxidoreductase</keyword>